<dbReference type="STRING" id="1123062.SAMN02745775_10554"/>
<dbReference type="InterPro" id="IPR005064">
    <property type="entry name" value="BUG"/>
</dbReference>
<dbReference type="SUPFAM" id="SSF53850">
    <property type="entry name" value="Periplasmic binding protein-like II"/>
    <property type="match status" value="1"/>
</dbReference>
<feature type="chain" id="PRO_5011658900" evidence="2">
    <location>
        <begin position="22"/>
        <end position="319"/>
    </location>
</feature>
<dbReference type="AlphaFoldDB" id="A0A1I4B7I7"/>
<dbReference type="OrthoDB" id="9780943at2"/>
<dbReference type="InterPro" id="IPR042100">
    <property type="entry name" value="Bug_dom1"/>
</dbReference>
<organism evidence="3 4">
    <name type="scientific">Falsiroseomonas stagni DSM 19981</name>
    <dbReference type="NCBI Taxonomy" id="1123062"/>
    <lineage>
        <taxon>Bacteria</taxon>
        <taxon>Pseudomonadati</taxon>
        <taxon>Pseudomonadota</taxon>
        <taxon>Alphaproteobacteria</taxon>
        <taxon>Acetobacterales</taxon>
        <taxon>Roseomonadaceae</taxon>
        <taxon>Falsiroseomonas</taxon>
    </lineage>
</organism>
<dbReference type="RefSeq" id="WP_092960593.1">
    <property type="nucleotide sequence ID" value="NZ_FOSQ01000005.1"/>
</dbReference>
<evidence type="ECO:0000256" key="1">
    <source>
        <dbReference type="ARBA" id="ARBA00006987"/>
    </source>
</evidence>
<evidence type="ECO:0000313" key="3">
    <source>
        <dbReference type="EMBL" id="SFK64838.1"/>
    </source>
</evidence>
<dbReference type="Gene3D" id="3.40.190.150">
    <property type="entry name" value="Bordetella uptake gene, domain 1"/>
    <property type="match status" value="1"/>
</dbReference>
<dbReference type="PANTHER" id="PTHR42928">
    <property type="entry name" value="TRICARBOXYLATE-BINDING PROTEIN"/>
    <property type="match status" value="1"/>
</dbReference>
<sequence>MTISRRLLLGTPLALATPALAQPRPSIRLLVPFAPGSGSDTIARIVANGMKDVLGQTIVVENRPGGGGTTGTEQGARAPADGSTIVMGTSSSLGINAAQNPHAGYRVDRDFAAVAGCARSYYLIATHAGADAPRSLQDLVARLRAGGGNFAMGGVGTIGHLTAELFLARAGVRAEGVSYRGSAPALTDLAAGRELFSCDTLAAMSPFLSGGRLRALAVTAPSRLAALPDVPTTAEGGVPDLVVDAWFGMVVPVATPAATVASLGEAVIATLAQPETRARLDALMVEPMALRGPEFSALMKESTAFWVEFVRRANIRIEF</sequence>
<evidence type="ECO:0000313" key="4">
    <source>
        <dbReference type="Proteomes" id="UP000199473"/>
    </source>
</evidence>
<dbReference type="Gene3D" id="3.40.190.10">
    <property type="entry name" value="Periplasmic binding protein-like II"/>
    <property type="match status" value="1"/>
</dbReference>
<proteinExistence type="inferred from homology"/>
<accession>A0A1I4B7I7</accession>
<keyword evidence="2" id="KW-0732">Signal</keyword>
<comment type="similarity">
    <text evidence="1">Belongs to the UPF0065 (bug) family.</text>
</comment>
<gene>
    <name evidence="3" type="ORF">SAMN02745775_10554</name>
</gene>
<name>A0A1I4B7I7_9PROT</name>
<dbReference type="PANTHER" id="PTHR42928:SF5">
    <property type="entry name" value="BLR1237 PROTEIN"/>
    <property type="match status" value="1"/>
</dbReference>
<evidence type="ECO:0000256" key="2">
    <source>
        <dbReference type="SAM" id="SignalP"/>
    </source>
</evidence>
<dbReference type="PIRSF" id="PIRSF017082">
    <property type="entry name" value="YflP"/>
    <property type="match status" value="1"/>
</dbReference>
<protein>
    <submittedName>
        <fullName evidence="3">Tripartite-type tricarboxylate transporter, receptor component TctC</fullName>
    </submittedName>
</protein>
<reference evidence="3 4" key="1">
    <citation type="submission" date="2016-10" db="EMBL/GenBank/DDBJ databases">
        <authorList>
            <person name="de Groot N.N."/>
        </authorList>
    </citation>
    <scope>NUCLEOTIDE SEQUENCE [LARGE SCALE GENOMIC DNA]</scope>
    <source>
        <strain evidence="3 4">DSM 19981</strain>
    </source>
</reference>
<keyword evidence="3" id="KW-0675">Receptor</keyword>
<keyword evidence="4" id="KW-1185">Reference proteome</keyword>
<feature type="signal peptide" evidence="2">
    <location>
        <begin position="1"/>
        <end position="21"/>
    </location>
</feature>
<dbReference type="Pfam" id="PF03401">
    <property type="entry name" value="TctC"/>
    <property type="match status" value="1"/>
</dbReference>
<dbReference type="EMBL" id="FOSQ01000005">
    <property type="protein sequence ID" value="SFK64838.1"/>
    <property type="molecule type" value="Genomic_DNA"/>
</dbReference>
<dbReference type="Proteomes" id="UP000199473">
    <property type="component" value="Unassembled WGS sequence"/>
</dbReference>